<evidence type="ECO:0000256" key="4">
    <source>
        <dbReference type="ARBA" id="ARBA00022840"/>
    </source>
</evidence>
<dbReference type="CTD" id="154664"/>
<accession>A0A7E6CHM1</accession>
<gene>
    <name evidence="11" type="primary">ABCA13</name>
</gene>
<dbReference type="Proteomes" id="UP000504628">
    <property type="component" value="Chromosome 10"/>
</dbReference>
<evidence type="ECO:0000256" key="6">
    <source>
        <dbReference type="ARBA" id="ARBA00023136"/>
    </source>
</evidence>
<feature type="domain" description="ABC transporter" evidence="9">
    <location>
        <begin position="2774"/>
        <end position="3007"/>
    </location>
</feature>
<feature type="transmembrane region" description="Helical" evidence="8">
    <location>
        <begin position="2467"/>
        <end position="2490"/>
    </location>
</feature>
<dbReference type="OrthoDB" id="9833608at2759"/>
<dbReference type="Gene3D" id="3.40.50.300">
    <property type="entry name" value="P-loop containing nucleotide triphosphate hydrolases"/>
    <property type="match status" value="1"/>
</dbReference>
<feature type="transmembrane region" description="Helical" evidence="8">
    <location>
        <begin position="24"/>
        <end position="45"/>
    </location>
</feature>
<keyword evidence="5 8" id="KW-1133">Transmembrane helix</keyword>
<reference evidence="11" key="1">
    <citation type="submission" date="2025-08" db="UniProtKB">
        <authorList>
            <consortium name="RefSeq"/>
        </authorList>
    </citation>
    <scope>IDENTIFICATION</scope>
    <source>
        <tissue evidence="11">Muscle</tissue>
    </source>
</reference>
<dbReference type="InParanoid" id="A0A7E6CHM1"/>
<evidence type="ECO:0000259" key="9">
    <source>
        <dbReference type="PROSITE" id="PS50893"/>
    </source>
</evidence>
<evidence type="ECO:0000256" key="3">
    <source>
        <dbReference type="ARBA" id="ARBA00022741"/>
    </source>
</evidence>
<dbReference type="PANTHER" id="PTHR19229:SF113">
    <property type="entry name" value="ATP-BINDING CASSETTE SUB-FAMILY A MEMBER 13"/>
    <property type="match status" value="1"/>
</dbReference>
<dbReference type="GO" id="GO:0140359">
    <property type="term" value="F:ABC-type transporter activity"/>
    <property type="evidence" value="ECO:0007669"/>
    <property type="project" value="InterPro"/>
</dbReference>
<evidence type="ECO:0000313" key="10">
    <source>
        <dbReference type="Proteomes" id="UP000504628"/>
    </source>
</evidence>
<feature type="transmembrane region" description="Helical" evidence="8">
    <location>
        <begin position="2511"/>
        <end position="2533"/>
    </location>
</feature>
<dbReference type="GO" id="GO:0005319">
    <property type="term" value="F:lipid transporter activity"/>
    <property type="evidence" value="ECO:0007669"/>
    <property type="project" value="TreeGrafter"/>
</dbReference>
<dbReference type="InterPro" id="IPR003593">
    <property type="entry name" value="AAA+_ATPase"/>
</dbReference>
<dbReference type="PROSITE" id="PS50893">
    <property type="entry name" value="ABC_TRANSPORTER_2"/>
    <property type="match status" value="1"/>
</dbReference>
<name>A0A7E6CHM1_9CHIR</name>
<evidence type="ECO:0000256" key="1">
    <source>
        <dbReference type="ARBA" id="ARBA00004141"/>
    </source>
</evidence>
<feature type="region of interest" description="Disordered" evidence="7">
    <location>
        <begin position="3098"/>
        <end position="3126"/>
    </location>
</feature>
<dbReference type="PANTHER" id="PTHR19229">
    <property type="entry name" value="ATP-BINDING CASSETTE TRANSPORTER SUBFAMILY A ABCA"/>
    <property type="match status" value="1"/>
</dbReference>
<evidence type="ECO:0000256" key="5">
    <source>
        <dbReference type="ARBA" id="ARBA00022989"/>
    </source>
</evidence>
<keyword evidence="3" id="KW-0547">Nucleotide-binding</keyword>
<dbReference type="Pfam" id="PF00005">
    <property type="entry name" value="ABC_tran"/>
    <property type="match status" value="1"/>
</dbReference>
<dbReference type="InterPro" id="IPR003439">
    <property type="entry name" value="ABC_transporter-like_ATP-bd"/>
</dbReference>
<keyword evidence="4 11" id="KW-0067">ATP-binding</keyword>
<evidence type="ECO:0000313" key="11">
    <source>
        <dbReference type="RefSeq" id="XP_035866312.1"/>
    </source>
</evidence>
<dbReference type="KEGG" id="pdic:114501822"/>
<comment type="subcellular location">
    <subcellularLocation>
        <location evidence="1">Membrane</location>
        <topology evidence="1">Multi-pass membrane protein</topology>
    </subcellularLocation>
</comment>
<dbReference type="GO" id="GO:0016020">
    <property type="term" value="C:membrane"/>
    <property type="evidence" value="ECO:0007669"/>
    <property type="project" value="UniProtKB-SubCell"/>
</dbReference>
<dbReference type="GO" id="GO:0005524">
    <property type="term" value="F:ATP binding"/>
    <property type="evidence" value="ECO:0007669"/>
    <property type="project" value="UniProtKB-KW"/>
</dbReference>
<evidence type="ECO:0000256" key="2">
    <source>
        <dbReference type="ARBA" id="ARBA00022692"/>
    </source>
</evidence>
<proteinExistence type="predicted"/>
<keyword evidence="6 8" id="KW-0472">Membrane</keyword>
<dbReference type="RefSeq" id="XP_035866312.1">
    <property type="nucleotide sequence ID" value="XM_036010419.1"/>
</dbReference>
<dbReference type="InterPro" id="IPR013525">
    <property type="entry name" value="ABC2_TM"/>
</dbReference>
<dbReference type="CDD" id="cd03263">
    <property type="entry name" value="ABC_subfamily_A"/>
    <property type="match status" value="1"/>
</dbReference>
<dbReference type="SMART" id="SM00382">
    <property type="entry name" value="AAA"/>
    <property type="match status" value="1"/>
</dbReference>
<organism evidence="10 11">
    <name type="scientific">Phyllostomus discolor</name>
    <name type="common">pale spear-nosed bat</name>
    <dbReference type="NCBI Taxonomy" id="89673"/>
    <lineage>
        <taxon>Eukaryota</taxon>
        <taxon>Metazoa</taxon>
        <taxon>Chordata</taxon>
        <taxon>Craniata</taxon>
        <taxon>Vertebrata</taxon>
        <taxon>Euteleostomi</taxon>
        <taxon>Mammalia</taxon>
        <taxon>Eutheria</taxon>
        <taxon>Laurasiatheria</taxon>
        <taxon>Chiroptera</taxon>
        <taxon>Yangochiroptera</taxon>
        <taxon>Phyllostomidae</taxon>
        <taxon>Phyllostominae</taxon>
        <taxon>Phyllostomus</taxon>
    </lineage>
</organism>
<dbReference type="InterPro" id="IPR027417">
    <property type="entry name" value="P-loop_NTPase"/>
</dbReference>
<keyword evidence="2 8" id="KW-0812">Transmembrane</keyword>
<evidence type="ECO:0000256" key="8">
    <source>
        <dbReference type="SAM" id="Phobius"/>
    </source>
</evidence>
<dbReference type="GeneID" id="114501822"/>
<dbReference type="InterPro" id="IPR026082">
    <property type="entry name" value="ABCA"/>
</dbReference>
<dbReference type="FunCoup" id="A0A7E6CHM1">
    <property type="interactions" value="17"/>
</dbReference>
<sequence>MGPAGRQLAALLWKNWLCRLRNPVLSLAEFFWPCILFLVLMVLRLQEPPRHRDNCYLQPRDLPSRGVFPFVRSLLCNTGATCRNRSYAESAEHQFRSPAFQASASRHEAIDDLVFLQDVQDLATEVCDVMDEAANLKKLWVERSETPGSPHGSGFFTIDLNKTEEVISKLESLHQQPQIWDFLLSLPRLFADTVHADDGLVGGVPLLQAVLKILNSTKELLMMDKKLHTLEDEQMNFLLSFVEFLEKLLLPNPFNSPSGPTETVLNTSHLWVNHFKGLERKLSGIDAQKLWEFGQKVIEKTQSLEKKESGYILRLIETVLFEINPKLVELWMYGIPEGDRATLETLSALSNFSVLGNERILSKSFNVSQLFWLDWPKSAAVKVDFVHLSETVLDSLREFGFLGLEQASEALGTVRAVRNASDLLSALSEPQKQEVGEILTHLCLNVFKDEDTAFLLQVYSSFHQHIDQFSGMQSRESVLSSLTQTSKHVLQIIEQFSVQNISAAFAFLYETTEFLGGISELSYCQQLLSVFNFLERQAHSLVSTEGPAWEATRATLMGLRQLFTEDEGFRVSLLQYVNQLFEGSAAASLGSECFVWGNKSAPPVNRSADGALPWAQVLSHRSTRHGVFGELQALHCFVPWLRMWAEVWAGTAAQVLQWDAGVFAPLHAGLSQLAEELERGLKISESCRGRFPTHRPARLVLRLLKSLPPGGGSCDREGLLALRGLWAALRGALARVESLPRDQVERSLFAVESALRGLGAFPLNTSAGREFFRSLLGVFMELGDASGPRDGHARLIDRLLPSNLTDYEAQLESVIADLRETILFLRNVSHDRDLLSCADIFQNITEFILEDGLSHVNTSQRTLHILALLNSSFDSEGSISRLKGCMEWADGINRLCGRANPSSSQDQLRGILRSFGDAEKKINSTLTLITWLLNTVKPGCSLNMSNVNCVNIYLKNITDFLHVILTTVFEKEKVPKFEMLLTLLNDSTKQVRMIVSNLTRDFEFASPPTWKRFTELILRPIEVSDEIPSQFQNIWLHLVALGKEIQELVRDISPTFLENNLSSKAKMFLGIFTTSPKEKYINHLGRSLFHLASYLAFNLSHELQNSSKIIPREAVKVVGLGVQLVRDVFNSLMPSVLHNIPEGPGNHKVLKKVASLLRALKNTDIDLLVGQLEQLGESLVELFKNISRPGADNTGVDLLVGLMEKLVDSSRAWKANQLLRLSRLFPREDVDVMVGLYYALPHAARLLQRAAGRNVTEVLRDLYNFTVLHGTSISDVTKEDLAGAIKALLDTVALASDKPSLLAEALTCLPVVWCRNRTSSGSQQNPKFAACHGHVHSRVASVLDSLHLSPPGEASWCSDESAQREVTGRVVCAIQGLVDWASLLPALPEVSRVKTPTLKHVRAVQGVWWKVLPLVPSSGNRSDGSVSRLCPSGPIKQAAVQIIETLKNVSFTEATWDEDILGKLAAFNKVLSSEGAQASLRNVSVILGRMTESLSGDQSLGNGTRSPASLFSTFLSANLTGRGFKALSSFLKKREAAYSFEDLWLKSEQIMEDLNRGLNSRPLFSDINKETQTINSVALLNVTLQLAQFLENLTSSQALGITEDFPSVMKNWLHKYANDEYSRMIPASSPPAANGRSADDTALLTAGVSAFLGFLENVARGGGDVGAGLLTQPVDWEQLSNVSVVRLLLESFLTNSVSDLAASPPEAAWSVGGRDLHITDLLNLTSTPAQSGEGERMSPPPGSVVEFVGQLLEAFFPLLDKESPENRAPVLPRGFLGAAAAEGRSREQHPCLQVSRVTSPFSPLSAVGLCEDPQPPVQPPAAAAALRRVKMLVLRALLRLAEHPSEAEDLLCAAWARGPGWGRRLAAAALQVAAVLRDLYQELEEGWSSPHEVLSCEGLSRNLSRAWELFRSRLQHASAEGGACAPAPDWAPQRLLRLARRLGETLFSGTPIMALLGNFTVTPGVKVRELMRNATEAAEALRAVPLSEGTVSSVLEAQVPHSQVLPGALAAALSGRCDEDVLRLLLAFPEGGRSAPAARELCSLPGAAACSLLVSVGRHLDLRRLVYKMLIPAGANRVLGSLLGVVSRLSRLLPRASRVLERLPEFLRTSGISALLDVSGFHQAPPGEQARRSALGSFQEVTKTVCKEEASFLGGAHLPLHLPRVDGPLGGDEQKFHLPGDAAPFCLELYQEILRSPDGALVWSFLKPLLLGRILYAPDTPEVSRVIRKANHTFLFVDKLRTASEALLKASGVFQSGGDSQLLGQLQEALRNRFVRHFVGTQLGIDVDQLTERLQTYGGALGRMLSRAGTARVLALGRVLVNLSSCVALDRFRGLESIAGLEAAARELMRENSFLASVIFNTSEAGGSSSGPGPRRLPPRVSYTIRTSVLYSVRTDLVRNPFWKFHPQSLPADGFRYNYVFAPLQDMVERALVLEQTGQGAVGPAVQVQAMPYPCHRSDLFLSNVGFFFPLIMMLAWAVSVASMVRQLVYEREIQLEGYLSMMGVHPGTHFLAWFLENAAVAAAGSAVLAAALKASGIFAHSDALLVFLFLLDFGVSVAALSYLLSGLFRRASTAALCGSLLYVTSFLPYVVLLVLRGRLGAAAQACLCLFSTTAFGQGVFLITFLEGQEAGVQWGNVEQSPEPVGMAFGTVCWMLLLDSGLYLLCGWYLSSLVPGTFGVRKPWYFPFTCVALEERLRCGGPGTAWPVSRPAPAPRGLRPCRFVRSRSRDRACPPPALGRVSFWPSLRDRVRVSRPPMGHRSPPPPGKEGAPGVTLVSVTKEYQPRQAAVRDLTLTFHRDQVTALLGTNGAGKTTVLCVHADGLQAPTSGTVLVDGRDLRTDLPAVRRELGVCPQRDVLLDRLTAREHLLLFASLRSPQWTAAERRRHVDATLRDVGLEQHRHQQARALSGGLRRKLSIGAAVLGGSRTVVLDEPTSGVDPCSRRGIWDILLRHRQGRTIIFTTHHLDEAEALSDRVVLLQQGRLQGCGPPLCLAQACGRGLRLTLTRQPSVPEADDREHAACATSLVQTYVPRARLQHSRGRELSYAIPPDADRAGLTGLFQALEQHQRRLGLTGVGLSDPTLEEVFLALSQDSGKQAEAAAPGAEAESRSRGPPGRGPGRYDGAPAGTLAQVAALLAQRLRHARRAWGGTLSDLLLPVLFVALAMGLFMVRPLAVEYPPLKLSPGLHEEAEACFFSGGGSEDAELAQVLLRAFGDEGLLCAGGDPDPDPKDPSCWRSDPPFRPHAPASCGCLACPNASAGAPALTSRLGHSLLNLSAARLEEFLLLPS</sequence>
<feature type="transmembrane region" description="Helical" evidence="8">
    <location>
        <begin position="2577"/>
        <end position="2596"/>
    </location>
</feature>
<protein>
    <submittedName>
        <fullName evidence="11">LOW QUALITY PROTEIN: ATP-binding cassette sub-family A member 13</fullName>
    </submittedName>
</protein>
<dbReference type="SUPFAM" id="SSF52540">
    <property type="entry name" value="P-loop containing nucleoside triphosphate hydrolases"/>
    <property type="match status" value="1"/>
</dbReference>
<feature type="transmembrane region" description="Helical" evidence="8">
    <location>
        <begin position="2545"/>
        <end position="2565"/>
    </location>
</feature>
<dbReference type="Pfam" id="PF12698">
    <property type="entry name" value="ABC2_membrane_3"/>
    <property type="match status" value="1"/>
</dbReference>
<evidence type="ECO:0000256" key="7">
    <source>
        <dbReference type="SAM" id="MobiDB-lite"/>
    </source>
</evidence>
<dbReference type="GO" id="GO:0016887">
    <property type="term" value="F:ATP hydrolysis activity"/>
    <property type="evidence" value="ECO:0007669"/>
    <property type="project" value="InterPro"/>
</dbReference>
<keyword evidence="10" id="KW-1185">Reference proteome</keyword>